<comment type="subcellular location">
    <subcellularLocation>
        <location evidence="1">Cell membrane</location>
        <topology evidence="1">Multi-pass membrane protein</topology>
    </subcellularLocation>
</comment>
<dbReference type="KEGG" id="osu:NT6N_32530"/>
<feature type="transmembrane region" description="Helical" evidence="7">
    <location>
        <begin position="88"/>
        <end position="108"/>
    </location>
</feature>
<feature type="transmembrane region" description="Helical" evidence="7">
    <location>
        <begin position="138"/>
        <end position="157"/>
    </location>
</feature>
<dbReference type="InterPro" id="IPR000045">
    <property type="entry name" value="Prepilin_IV_endopep_pep"/>
</dbReference>
<gene>
    <name evidence="10" type="ORF">NT6N_32530</name>
</gene>
<dbReference type="PANTHER" id="PTHR30487:SF0">
    <property type="entry name" value="PREPILIN LEADER PEPTIDASE_N-METHYLTRANSFERASE-RELATED"/>
    <property type="match status" value="1"/>
</dbReference>
<comment type="similarity">
    <text evidence="2">Belongs to the peptidase A24 family.</text>
</comment>
<dbReference type="InterPro" id="IPR050882">
    <property type="entry name" value="Prepilin_peptidase/N-MTase"/>
</dbReference>
<evidence type="ECO:0000256" key="2">
    <source>
        <dbReference type="ARBA" id="ARBA00005801"/>
    </source>
</evidence>
<feature type="transmembrane region" description="Helical" evidence="7">
    <location>
        <begin position="20"/>
        <end position="41"/>
    </location>
</feature>
<feature type="transmembrane region" description="Helical" evidence="7">
    <location>
        <begin position="349"/>
        <end position="368"/>
    </location>
</feature>
<keyword evidence="5 7" id="KW-1133">Transmembrane helix</keyword>
<sequence length="380" mass="42213">MPTFLDNLQMVNWQHPVLVISAFVLGACVGSFLNVAIYRLPRGLSVNTPKRSYCPTCEKDIPWYRNIPLFTWLAQAGKCAECKCRIPFRYFAVELVTALLFLLMWTAFPTSPGLALFYMVMMALLVVVVFVDAELMVIPLQVTWLGTALGVVAAVLIQYHLRADGWVDGLVKCGLGIVAGFGGLWAVVLLGKIAFGKKNMEFTEAVEWELREPTEDPDDDQQELCFVIDGVAHGWSDLFYRDSDQLIIEGSGFVVDGNKVKAKNLVIKGTSIELKGKTIKIEDLKSLNGKARKVVIPREAMGMGDVYLMGMLGACLGWQSVLFTIFAACLFSIFLAILGRMGFGQRLPFGPSLAFGGFAWIFFGWQVWDWYFSLMGPPPI</sequence>
<keyword evidence="6 7" id="KW-0472">Membrane</keyword>
<evidence type="ECO:0000256" key="3">
    <source>
        <dbReference type="ARBA" id="ARBA00022475"/>
    </source>
</evidence>
<evidence type="ECO:0000256" key="5">
    <source>
        <dbReference type="ARBA" id="ARBA00022989"/>
    </source>
</evidence>
<evidence type="ECO:0000256" key="1">
    <source>
        <dbReference type="ARBA" id="ARBA00004651"/>
    </source>
</evidence>
<feature type="transmembrane region" description="Helical" evidence="7">
    <location>
        <begin position="306"/>
        <end position="337"/>
    </location>
</feature>
<evidence type="ECO:0000259" key="8">
    <source>
        <dbReference type="Pfam" id="PF01478"/>
    </source>
</evidence>
<evidence type="ECO:0000256" key="6">
    <source>
        <dbReference type="ARBA" id="ARBA00023136"/>
    </source>
</evidence>
<accession>A0AAT9FQF6</accession>
<keyword evidence="4 7" id="KW-0812">Transmembrane</keyword>
<dbReference type="EMBL" id="AP026866">
    <property type="protein sequence ID" value="BDS08213.1"/>
    <property type="molecule type" value="Genomic_DNA"/>
</dbReference>
<evidence type="ECO:0000256" key="7">
    <source>
        <dbReference type="SAM" id="Phobius"/>
    </source>
</evidence>
<dbReference type="InterPro" id="IPR010627">
    <property type="entry name" value="Prepilin_pept_A24_N"/>
</dbReference>
<feature type="transmembrane region" description="Helical" evidence="7">
    <location>
        <begin position="114"/>
        <end position="131"/>
    </location>
</feature>
<dbReference type="GO" id="GO:0005886">
    <property type="term" value="C:plasma membrane"/>
    <property type="evidence" value="ECO:0007669"/>
    <property type="project" value="UniProtKB-SubCell"/>
</dbReference>
<dbReference type="PANTHER" id="PTHR30487">
    <property type="entry name" value="TYPE 4 PREPILIN-LIKE PROTEINS LEADER PEPTIDE-PROCESSING ENZYME"/>
    <property type="match status" value="1"/>
</dbReference>
<dbReference type="Pfam" id="PF01478">
    <property type="entry name" value="Peptidase_A24"/>
    <property type="match status" value="1"/>
</dbReference>
<feature type="domain" description="Prepilin peptidase A24 N-terminal" evidence="9">
    <location>
        <begin position="24"/>
        <end position="107"/>
    </location>
</feature>
<dbReference type="GO" id="GO:0004190">
    <property type="term" value="F:aspartic-type endopeptidase activity"/>
    <property type="evidence" value="ECO:0007669"/>
    <property type="project" value="InterPro"/>
</dbReference>
<dbReference type="AlphaFoldDB" id="A0AAT9FQF6"/>
<reference evidence="10" key="1">
    <citation type="submission" date="2024-07" db="EMBL/GenBank/DDBJ databases">
        <title>Complete genome sequence of Verrucomicrobiaceae bacterium NT6N.</title>
        <authorList>
            <person name="Huang C."/>
            <person name="Takami H."/>
            <person name="Hamasaki K."/>
        </authorList>
    </citation>
    <scope>NUCLEOTIDE SEQUENCE</scope>
    <source>
        <strain evidence="10">NT6N</strain>
    </source>
</reference>
<evidence type="ECO:0000313" key="10">
    <source>
        <dbReference type="EMBL" id="BDS08213.1"/>
    </source>
</evidence>
<dbReference type="Pfam" id="PF06750">
    <property type="entry name" value="A24_N_bact"/>
    <property type="match status" value="1"/>
</dbReference>
<dbReference type="GO" id="GO:0006465">
    <property type="term" value="P:signal peptide processing"/>
    <property type="evidence" value="ECO:0007669"/>
    <property type="project" value="TreeGrafter"/>
</dbReference>
<protein>
    <recommendedName>
        <fullName evidence="11">Prepilin peptidase</fullName>
    </recommendedName>
</protein>
<proteinExistence type="inferred from homology"/>
<organism evidence="10">
    <name type="scientific">Oceaniferula spumae</name>
    <dbReference type="NCBI Taxonomy" id="2979115"/>
    <lineage>
        <taxon>Bacteria</taxon>
        <taxon>Pseudomonadati</taxon>
        <taxon>Verrucomicrobiota</taxon>
        <taxon>Verrucomicrobiia</taxon>
        <taxon>Verrucomicrobiales</taxon>
        <taxon>Verrucomicrobiaceae</taxon>
        <taxon>Oceaniferula</taxon>
    </lineage>
</organism>
<evidence type="ECO:0008006" key="11">
    <source>
        <dbReference type="Google" id="ProtNLM"/>
    </source>
</evidence>
<name>A0AAT9FQF6_9BACT</name>
<evidence type="ECO:0000259" key="9">
    <source>
        <dbReference type="Pfam" id="PF06750"/>
    </source>
</evidence>
<keyword evidence="3" id="KW-1003">Cell membrane</keyword>
<feature type="domain" description="Prepilin type IV endopeptidase peptidase" evidence="8">
    <location>
        <begin position="296"/>
        <end position="337"/>
    </location>
</feature>
<feature type="transmembrane region" description="Helical" evidence="7">
    <location>
        <begin position="169"/>
        <end position="190"/>
    </location>
</feature>
<evidence type="ECO:0000256" key="4">
    <source>
        <dbReference type="ARBA" id="ARBA00022692"/>
    </source>
</evidence>